<dbReference type="Gene3D" id="1.10.10.10">
    <property type="entry name" value="Winged helix-like DNA-binding domain superfamily/Winged helix DNA-binding domain"/>
    <property type="match status" value="1"/>
</dbReference>
<evidence type="ECO:0000313" key="3">
    <source>
        <dbReference type="Proteomes" id="UP000264693"/>
    </source>
</evidence>
<dbReference type="InterPro" id="IPR036388">
    <property type="entry name" value="WH-like_DNA-bd_sf"/>
</dbReference>
<evidence type="ECO:0000259" key="1">
    <source>
        <dbReference type="Pfam" id="PF01638"/>
    </source>
</evidence>
<gene>
    <name evidence="2" type="ORF">AMRN_1246</name>
</gene>
<dbReference type="RefSeq" id="WP_099344664.1">
    <property type="nucleotide sequence ID" value="NZ_CP032101.1"/>
</dbReference>
<sequence>MYFTNNKEYKCSIATTLSIKKVTIIWYLLDNKIFKDLNEDIEKITKKTLILKLKKIEENIITREFFQKIVYFLTQKRKQFKSTLIEMYKWGIKYIENYNKLAKKNNSLAKFKITR</sequence>
<name>A0A347TK60_9BACT</name>
<dbReference type="Pfam" id="PF01638">
    <property type="entry name" value="HxlR"/>
    <property type="match status" value="1"/>
</dbReference>
<dbReference type="AlphaFoldDB" id="A0A347TK60"/>
<dbReference type="KEGG" id="amar:AMRN_1246"/>
<dbReference type="InterPro" id="IPR036390">
    <property type="entry name" value="WH_DNA-bd_sf"/>
</dbReference>
<accession>A0A347TK60</accession>
<evidence type="ECO:0000313" key="2">
    <source>
        <dbReference type="EMBL" id="AXX86988.1"/>
    </source>
</evidence>
<dbReference type="EMBL" id="CP032101">
    <property type="protein sequence ID" value="AXX86988.1"/>
    <property type="molecule type" value="Genomic_DNA"/>
</dbReference>
<organism evidence="2 3">
    <name type="scientific">Malaciobacter marinus</name>
    <dbReference type="NCBI Taxonomy" id="505249"/>
    <lineage>
        <taxon>Bacteria</taxon>
        <taxon>Pseudomonadati</taxon>
        <taxon>Campylobacterota</taxon>
        <taxon>Epsilonproteobacteria</taxon>
        <taxon>Campylobacterales</taxon>
        <taxon>Arcobacteraceae</taxon>
        <taxon>Malaciobacter</taxon>
    </lineage>
</organism>
<dbReference type="InterPro" id="IPR002577">
    <property type="entry name" value="HTH_HxlR"/>
</dbReference>
<proteinExistence type="predicted"/>
<reference evidence="2 3" key="1">
    <citation type="submission" date="2018-08" db="EMBL/GenBank/DDBJ databases">
        <title>Complete genome of the Arcobacter marinus type strain JCM 15502.</title>
        <authorList>
            <person name="Miller W.G."/>
            <person name="Yee E."/>
            <person name="Huynh S."/>
            <person name="Parker C.T."/>
        </authorList>
    </citation>
    <scope>NUCLEOTIDE SEQUENCE [LARGE SCALE GENOMIC DNA]</scope>
    <source>
        <strain evidence="2 3">JCM 15502</strain>
    </source>
</reference>
<dbReference type="SUPFAM" id="SSF46785">
    <property type="entry name" value="Winged helix' DNA-binding domain"/>
    <property type="match status" value="1"/>
</dbReference>
<dbReference type="Proteomes" id="UP000264693">
    <property type="component" value="Chromosome"/>
</dbReference>
<protein>
    <submittedName>
        <fullName evidence="2">Transcriptional regulator, HxlR family</fullName>
    </submittedName>
</protein>
<feature type="domain" description="HTH hxlR-type" evidence="1">
    <location>
        <begin position="22"/>
        <end position="97"/>
    </location>
</feature>